<evidence type="ECO:0008006" key="3">
    <source>
        <dbReference type="Google" id="ProtNLM"/>
    </source>
</evidence>
<dbReference type="Gene3D" id="2.20.25.10">
    <property type="match status" value="1"/>
</dbReference>
<evidence type="ECO:0000313" key="1">
    <source>
        <dbReference type="EMBL" id="QDU97249.1"/>
    </source>
</evidence>
<evidence type="ECO:0000313" key="2">
    <source>
        <dbReference type="Proteomes" id="UP000317648"/>
    </source>
</evidence>
<dbReference type="KEGG" id="lcre:Pla8534_50940"/>
<reference evidence="1 2" key="1">
    <citation type="submission" date="2019-02" db="EMBL/GenBank/DDBJ databases">
        <title>Deep-cultivation of Planctomycetes and their phenomic and genomic characterization uncovers novel biology.</title>
        <authorList>
            <person name="Wiegand S."/>
            <person name="Jogler M."/>
            <person name="Boedeker C."/>
            <person name="Pinto D."/>
            <person name="Vollmers J."/>
            <person name="Rivas-Marin E."/>
            <person name="Kohn T."/>
            <person name="Peeters S.H."/>
            <person name="Heuer A."/>
            <person name="Rast P."/>
            <person name="Oberbeckmann S."/>
            <person name="Bunk B."/>
            <person name="Jeske O."/>
            <person name="Meyerdierks A."/>
            <person name="Storesund J.E."/>
            <person name="Kallscheuer N."/>
            <person name="Luecker S."/>
            <person name="Lage O.M."/>
            <person name="Pohl T."/>
            <person name="Merkel B.J."/>
            <person name="Hornburger P."/>
            <person name="Mueller R.-W."/>
            <person name="Bruemmer F."/>
            <person name="Labrenz M."/>
            <person name="Spormann A.M."/>
            <person name="Op den Camp H."/>
            <person name="Overmann J."/>
            <person name="Amann R."/>
            <person name="Jetten M.S.M."/>
            <person name="Mascher T."/>
            <person name="Medema M.H."/>
            <person name="Devos D.P."/>
            <person name="Kaster A.-K."/>
            <person name="Ovreas L."/>
            <person name="Rohde M."/>
            <person name="Galperin M.Y."/>
            <person name="Jogler C."/>
        </authorList>
    </citation>
    <scope>NUCLEOTIDE SEQUENCE [LARGE SCALE GENOMIC DNA]</scope>
    <source>
        <strain evidence="1 2">Pla85_3_4</strain>
    </source>
</reference>
<proteinExistence type="predicted"/>
<dbReference type="AlphaFoldDB" id="A0A518DZI9"/>
<dbReference type="EMBL" id="CP036433">
    <property type="protein sequence ID" value="QDU97249.1"/>
    <property type="molecule type" value="Genomic_DNA"/>
</dbReference>
<gene>
    <name evidence="1" type="ORF">Pla8534_50940</name>
</gene>
<dbReference type="Proteomes" id="UP000317648">
    <property type="component" value="Chromosome"/>
</dbReference>
<dbReference type="SUPFAM" id="SSF158997">
    <property type="entry name" value="Trm112p-like"/>
    <property type="match status" value="1"/>
</dbReference>
<accession>A0A518DZI9</accession>
<organism evidence="1 2">
    <name type="scientific">Lignipirellula cremea</name>
    <dbReference type="NCBI Taxonomy" id="2528010"/>
    <lineage>
        <taxon>Bacteria</taxon>
        <taxon>Pseudomonadati</taxon>
        <taxon>Planctomycetota</taxon>
        <taxon>Planctomycetia</taxon>
        <taxon>Pirellulales</taxon>
        <taxon>Pirellulaceae</taxon>
        <taxon>Lignipirellula</taxon>
    </lineage>
</organism>
<name>A0A518DZI9_9BACT</name>
<protein>
    <recommendedName>
        <fullName evidence="3">Trm112p-like protein</fullName>
    </recommendedName>
</protein>
<keyword evidence="2" id="KW-1185">Reference proteome</keyword>
<sequence length="89" mass="9845">MFLQILRCPFSHSPLTLAEPSLVDALNEKVAAGELRNRSGDLVERRLDGGLVDAQRQWLFPIFEQIPQLIADEAIPLVDAAASVEVPHE</sequence>